<dbReference type="Proteomes" id="UP000247459">
    <property type="component" value="Unassembled WGS sequence"/>
</dbReference>
<proteinExistence type="predicted"/>
<accession>A0A2W0C6U5</accession>
<name>A0A2W0C6U5_9BACL</name>
<dbReference type="RefSeq" id="WP_220039428.1">
    <property type="nucleotide sequence ID" value="NZ_PRLG01000032.1"/>
</dbReference>
<dbReference type="EMBL" id="PRLG01000032">
    <property type="protein sequence ID" value="PYY25752.1"/>
    <property type="molecule type" value="Genomic_DNA"/>
</dbReference>
<evidence type="ECO:0000313" key="1">
    <source>
        <dbReference type="EMBL" id="PYY25752.1"/>
    </source>
</evidence>
<evidence type="ECO:0000313" key="2">
    <source>
        <dbReference type="Proteomes" id="UP000247459"/>
    </source>
</evidence>
<sequence>MKFDSENSHKLGLSRMNMIGVGLKVIRGIMKKKPWRN</sequence>
<dbReference type="AlphaFoldDB" id="A0A2W0C6U5"/>
<protein>
    <submittedName>
        <fullName evidence="1">CoA-disulfide reductase-Disulfide bond regulator</fullName>
    </submittedName>
</protein>
<comment type="caution">
    <text evidence="1">The sequence shown here is derived from an EMBL/GenBank/DDBJ whole genome shotgun (WGS) entry which is preliminary data.</text>
</comment>
<reference evidence="1 2" key="1">
    <citation type="submission" date="2018-01" db="EMBL/GenBank/DDBJ databases">
        <title>Genome sequence of the PGP bacterium Paenibacillus illinoisensis E3.</title>
        <authorList>
            <person name="Rolli E."/>
            <person name="Marasco R."/>
            <person name="Bessem C."/>
            <person name="Michoud G."/>
            <person name="Gaiarsa S."/>
            <person name="Borin S."/>
            <person name="Daffonchio D."/>
        </authorList>
    </citation>
    <scope>NUCLEOTIDE SEQUENCE [LARGE SCALE GENOMIC DNA]</scope>
    <source>
        <strain evidence="1 2">E3</strain>
    </source>
</reference>
<gene>
    <name evidence="1" type="ORF">PIL02S_06324</name>
</gene>
<organism evidence="1 2">
    <name type="scientific">Paenibacillus illinoisensis</name>
    <dbReference type="NCBI Taxonomy" id="59845"/>
    <lineage>
        <taxon>Bacteria</taxon>
        <taxon>Bacillati</taxon>
        <taxon>Bacillota</taxon>
        <taxon>Bacilli</taxon>
        <taxon>Bacillales</taxon>
        <taxon>Paenibacillaceae</taxon>
        <taxon>Paenibacillus</taxon>
    </lineage>
</organism>